<evidence type="ECO:0000256" key="13">
    <source>
        <dbReference type="ARBA" id="ARBA00023136"/>
    </source>
</evidence>
<organism evidence="17 18">
    <name type="scientific">Paenibacillus aestuarii</name>
    <dbReference type="NCBI Taxonomy" id="516965"/>
    <lineage>
        <taxon>Bacteria</taxon>
        <taxon>Bacillati</taxon>
        <taxon>Bacillota</taxon>
        <taxon>Bacilli</taxon>
        <taxon>Bacillales</taxon>
        <taxon>Paenibacillaceae</taxon>
        <taxon>Paenibacillus</taxon>
    </lineage>
</organism>
<protein>
    <recommendedName>
        <fullName evidence="3">histidine kinase</fullName>
        <ecNumber evidence="3">2.7.13.3</ecNumber>
    </recommendedName>
</protein>
<evidence type="ECO:0000256" key="9">
    <source>
        <dbReference type="ARBA" id="ARBA00022777"/>
    </source>
</evidence>
<evidence type="ECO:0000259" key="15">
    <source>
        <dbReference type="PROSITE" id="PS50109"/>
    </source>
</evidence>
<dbReference type="SUPFAM" id="SSF55785">
    <property type="entry name" value="PYP-like sensor domain (PAS domain)"/>
    <property type="match status" value="1"/>
</dbReference>
<dbReference type="SUPFAM" id="SSF103190">
    <property type="entry name" value="Sensory domain-like"/>
    <property type="match status" value="1"/>
</dbReference>
<dbReference type="SMART" id="SM00387">
    <property type="entry name" value="HATPase_c"/>
    <property type="match status" value="1"/>
</dbReference>
<comment type="caution">
    <text evidence="17">The sequence shown here is derived from an EMBL/GenBank/DDBJ whole genome shotgun (WGS) entry which is preliminary data.</text>
</comment>
<dbReference type="CDD" id="cd00130">
    <property type="entry name" value="PAS"/>
    <property type="match status" value="1"/>
</dbReference>
<evidence type="ECO:0000256" key="14">
    <source>
        <dbReference type="SAM" id="Phobius"/>
    </source>
</evidence>
<dbReference type="SUPFAM" id="SSF55890">
    <property type="entry name" value="Sporulation response regulatory protein Spo0B"/>
    <property type="match status" value="1"/>
</dbReference>
<dbReference type="InterPro" id="IPR016120">
    <property type="entry name" value="Sig_transdc_His_kin_SpoOB"/>
</dbReference>
<sequence>MKPTRSLTLRSKINLLVLLNILFVLILVLSALSYITIDRKYKETGERAIFLARTIAGLPQVVQALQESNPSSVIQPLAEDLRIKTKAEFIVVTNMDLIRFSHPNPMKIGLPLDGEDVDLDQQVLHGQEVQSTSGGSLGLSIRGKTPIFDTNHHQIGVVSVGFLVQDIWKDIYSILLKIVISGIIALLFGLFGAYLLSGHIKKQIFNMEPNEIAFITQEQAAILNSIREGIIAINSDGKITTCNREAKKILEMENTDVNGRDINSILPTSRLLEVLEEGNLHQDEPMIIGNTLVITNRVPVRAKGKVIGAVATFRDKLQLDQIDQRLADIGQYADSLRSQRHEFMNKLHLISGLITMKEYEMVNELIEEINEEQQYLLSFFLSKIHDSAVIGVLIGKLHRAKELGIQLIVDSESVLPDPCPHRDIVITLLGNAIENSLEAMVGAPSKGGPATIIVRFEDVRDLLTISVQDTGPGIDPLLGEDVFKDGVSTKGSGRGFGLALLARLITNVGGKLSINSSSLGSTLVASLPKKGGTVHE</sequence>
<feature type="transmembrane region" description="Helical" evidence="14">
    <location>
        <begin position="174"/>
        <end position="196"/>
    </location>
</feature>
<dbReference type="InterPro" id="IPR035965">
    <property type="entry name" value="PAS-like_dom_sf"/>
</dbReference>
<keyword evidence="5" id="KW-0597">Phosphoprotein</keyword>
<keyword evidence="18" id="KW-1185">Reference proteome</keyword>
<proteinExistence type="predicted"/>
<dbReference type="InterPro" id="IPR003594">
    <property type="entry name" value="HATPase_dom"/>
</dbReference>
<keyword evidence="12" id="KW-0902">Two-component regulatory system</keyword>
<dbReference type="InterPro" id="IPR004358">
    <property type="entry name" value="Sig_transdc_His_kin-like_C"/>
</dbReference>
<dbReference type="Pfam" id="PF00989">
    <property type="entry name" value="PAS"/>
    <property type="match status" value="1"/>
</dbReference>
<dbReference type="InterPro" id="IPR033463">
    <property type="entry name" value="sCache_3"/>
</dbReference>
<name>A0ABW0KIT4_9BACL</name>
<reference evidence="18" key="1">
    <citation type="journal article" date="2019" name="Int. J. Syst. Evol. Microbiol.">
        <title>The Global Catalogue of Microorganisms (GCM) 10K type strain sequencing project: providing services to taxonomists for standard genome sequencing and annotation.</title>
        <authorList>
            <consortium name="The Broad Institute Genomics Platform"/>
            <consortium name="The Broad Institute Genome Sequencing Center for Infectious Disease"/>
            <person name="Wu L."/>
            <person name="Ma J."/>
        </authorList>
    </citation>
    <scope>NUCLEOTIDE SEQUENCE [LARGE SCALE GENOMIC DNA]</scope>
    <source>
        <strain evidence="18">KACC 11904</strain>
    </source>
</reference>
<dbReference type="PROSITE" id="PS50109">
    <property type="entry name" value="HIS_KIN"/>
    <property type="match status" value="1"/>
</dbReference>
<keyword evidence="8" id="KW-0547">Nucleotide-binding</keyword>
<dbReference type="Gene3D" id="1.10.287.130">
    <property type="match status" value="1"/>
</dbReference>
<gene>
    <name evidence="17" type="ORF">ACFPOG_31830</name>
</gene>
<dbReference type="PROSITE" id="PS50112">
    <property type="entry name" value="PAS"/>
    <property type="match status" value="1"/>
</dbReference>
<dbReference type="EC" id="2.7.13.3" evidence="3"/>
<dbReference type="GO" id="GO:0005524">
    <property type="term" value="F:ATP binding"/>
    <property type="evidence" value="ECO:0007669"/>
    <property type="project" value="UniProtKB-KW"/>
</dbReference>
<dbReference type="InterPro" id="IPR039506">
    <property type="entry name" value="SPOB_a"/>
</dbReference>
<dbReference type="InterPro" id="IPR036890">
    <property type="entry name" value="HATPase_C_sf"/>
</dbReference>
<dbReference type="InterPro" id="IPR029151">
    <property type="entry name" value="Sensor-like_sf"/>
</dbReference>
<dbReference type="Gene3D" id="3.30.565.10">
    <property type="entry name" value="Histidine kinase-like ATPase, C-terminal domain"/>
    <property type="match status" value="1"/>
</dbReference>
<dbReference type="Pfam" id="PF02518">
    <property type="entry name" value="HATPase_c"/>
    <property type="match status" value="1"/>
</dbReference>
<evidence type="ECO:0000256" key="12">
    <source>
        <dbReference type="ARBA" id="ARBA00023012"/>
    </source>
</evidence>
<keyword evidence="10 17" id="KW-0067">ATP-binding</keyword>
<evidence type="ECO:0000256" key="6">
    <source>
        <dbReference type="ARBA" id="ARBA00022679"/>
    </source>
</evidence>
<accession>A0ABW0KIT4</accession>
<evidence type="ECO:0000313" key="18">
    <source>
        <dbReference type="Proteomes" id="UP001596044"/>
    </source>
</evidence>
<dbReference type="InterPro" id="IPR005467">
    <property type="entry name" value="His_kinase_dom"/>
</dbReference>
<keyword evidence="11 14" id="KW-1133">Transmembrane helix</keyword>
<evidence type="ECO:0000256" key="11">
    <source>
        <dbReference type="ARBA" id="ARBA00022989"/>
    </source>
</evidence>
<feature type="domain" description="Histidine kinase" evidence="15">
    <location>
        <begin position="317"/>
        <end position="531"/>
    </location>
</feature>
<evidence type="ECO:0000313" key="17">
    <source>
        <dbReference type="EMBL" id="MFC5452801.1"/>
    </source>
</evidence>
<dbReference type="Pfam" id="PF14689">
    <property type="entry name" value="SPOB_a"/>
    <property type="match status" value="1"/>
</dbReference>
<dbReference type="Proteomes" id="UP001596044">
    <property type="component" value="Unassembled WGS sequence"/>
</dbReference>
<dbReference type="RefSeq" id="WP_270879069.1">
    <property type="nucleotide sequence ID" value="NZ_JAQFVF010000023.1"/>
</dbReference>
<evidence type="ECO:0000256" key="2">
    <source>
        <dbReference type="ARBA" id="ARBA00004651"/>
    </source>
</evidence>
<dbReference type="PANTHER" id="PTHR43547:SF10">
    <property type="entry name" value="SENSOR HISTIDINE KINASE DCUS"/>
    <property type="match status" value="1"/>
</dbReference>
<evidence type="ECO:0000256" key="8">
    <source>
        <dbReference type="ARBA" id="ARBA00022741"/>
    </source>
</evidence>
<dbReference type="NCBIfam" id="TIGR00229">
    <property type="entry name" value="sensory_box"/>
    <property type="match status" value="1"/>
</dbReference>
<keyword evidence="9" id="KW-0418">Kinase</keyword>
<feature type="transmembrane region" description="Helical" evidence="14">
    <location>
        <begin position="15"/>
        <end position="37"/>
    </location>
</feature>
<dbReference type="Pfam" id="PF17203">
    <property type="entry name" value="sCache_3_2"/>
    <property type="match status" value="1"/>
</dbReference>
<evidence type="ECO:0000256" key="1">
    <source>
        <dbReference type="ARBA" id="ARBA00000085"/>
    </source>
</evidence>
<dbReference type="SUPFAM" id="SSF55874">
    <property type="entry name" value="ATPase domain of HSP90 chaperone/DNA topoisomerase II/histidine kinase"/>
    <property type="match status" value="1"/>
</dbReference>
<dbReference type="EMBL" id="JBHSMJ010000065">
    <property type="protein sequence ID" value="MFC5452801.1"/>
    <property type="molecule type" value="Genomic_DNA"/>
</dbReference>
<evidence type="ECO:0000259" key="16">
    <source>
        <dbReference type="PROSITE" id="PS50112"/>
    </source>
</evidence>
<dbReference type="PANTHER" id="PTHR43547">
    <property type="entry name" value="TWO-COMPONENT HISTIDINE KINASE"/>
    <property type="match status" value="1"/>
</dbReference>
<comment type="subcellular location">
    <subcellularLocation>
        <location evidence="2">Cell membrane</location>
        <topology evidence="2">Multi-pass membrane protein</topology>
    </subcellularLocation>
</comment>
<dbReference type="SMART" id="SM00091">
    <property type="entry name" value="PAS"/>
    <property type="match status" value="1"/>
</dbReference>
<dbReference type="PRINTS" id="PR00344">
    <property type="entry name" value="BCTRLSENSOR"/>
</dbReference>
<evidence type="ECO:0000256" key="3">
    <source>
        <dbReference type="ARBA" id="ARBA00012438"/>
    </source>
</evidence>
<keyword evidence="7 14" id="KW-0812">Transmembrane</keyword>
<evidence type="ECO:0000256" key="4">
    <source>
        <dbReference type="ARBA" id="ARBA00022475"/>
    </source>
</evidence>
<keyword evidence="13 14" id="KW-0472">Membrane</keyword>
<keyword evidence="4" id="KW-1003">Cell membrane</keyword>
<dbReference type="Gene3D" id="3.30.450.20">
    <property type="entry name" value="PAS domain"/>
    <property type="match status" value="2"/>
</dbReference>
<comment type="catalytic activity">
    <reaction evidence="1">
        <text>ATP + protein L-histidine = ADP + protein N-phospho-L-histidine.</text>
        <dbReference type="EC" id="2.7.13.3"/>
    </reaction>
</comment>
<evidence type="ECO:0000256" key="7">
    <source>
        <dbReference type="ARBA" id="ARBA00022692"/>
    </source>
</evidence>
<evidence type="ECO:0000256" key="10">
    <source>
        <dbReference type="ARBA" id="ARBA00022840"/>
    </source>
</evidence>
<evidence type="ECO:0000256" key="5">
    <source>
        <dbReference type="ARBA" id="ARBA00022553"/>
    </source>
</evidence>
<dbReference type="InterPro" id="IPR000014">
    <property type="entry name" value="PAS"/>
</dbReference>
<keyword evidence="6" id="KW-0808">Transferase</keyword>
<dbReference type="InterPro" id="IPR013767">
    <property type="entry name" value="PAS_fold"/>
</dbReference>
<feature type="domain" description="PAS" evidence="16">
    <location>
        <begin position="215"/>
        <end position="277"/>
    </location>
</feature>